<reference evidence="1 2" key="1">
    <citation type="submission" date="2015-10" db="EMBL/GenBank/DDBJ databases">
        <title>Mycobacterium gordonae draft genome assembly.</title>
        <authorList>
            <person name="Ustinova V."/>
            <person name="Smirnova T."/>
            <person name="Blagodatskikh K."/>
            <person name="Varlamov D."/>
            <person name="Larionova E."/>
            <person name="Chernousova L."/>
        </authorList>
    </citation>
    <scope>NUCLEOTIDE SEQUENCE [LARGE SCALE GENOMIC DNA]</scope>
    <source>
        <strain evidence="1 2">CTRI 14-8773</strain>
    </source>
</reference>
<dbReference type="AlphaFoldDB" id="A0A0Q2MB68"/>
<dbReference type="RefSeq" id="WP_055580090.1">
    <property type="nucleotide sequence ID" value="NZ_LKTM01000339.1"/>
</dbReference>
<proteinExistence type="predicted"/>
<sequence length="209" mass="22976">MTTIRRLAEATALLGALYCARRYYRNWGTTKAETQMRLPGDALVGDPAIQVTEAVYIDAPAFAVWPQLQKNPFVSAADDTDQPQPAGRPLAVGDRLRLAPAGWLGLPDGVTLTVEEVVPEQYVVFRTEQSRPSWSAVLSFHVQPHWEDRVRLLARARIALRHPGEVFAMELARPVIAMGTRGWLLGTKHRAERADSTPVSAAGPASEKS</sequence>
<evidence type="ECO:0000313" key="2">
    <source>
        <dbReference type="Proteomes" id="UP000051677"/>
    </source>
</evidence>
<evidence type="ECO:0000313" key="1">
    <source>
        <dbReference type="EMBL" id="KQH77047.1"/>
    </source>
</evidence>
<dbReference type="EMBL" id="LKTM01000339">
    <property type="protein sequence ID" value="KQH77047.1"/>
    <property type="molecule type" value="Genomic_DNA"/>
</dbReference>
<dbReference type="SUPFAM" id="SSF55961">
    <property type="entry name" value="Bet v1-like"/>
    <property type="match status" value="1"/>
</dbReference>
<comment type="caution">
    <text evidence="1">The sequence shown here is derived from an EMBL/GenBank/DDBJ whole genome shotgun (WGS) entry which is preliminary data.</text>
</comment>
<gene>
    <name evidence="1" type="ORF">AO501_11320</name>
</gene>
<accession>A0A0Q2MB68</accession>
<organism evidence="1 2">
    <name type="scientific">Mycobacterium gordonae</name>
    <dbReference type="NCBI Taxonomy" id="1778"/>
    <lineage>
        <taxon>Bacteria</taxon>
        <taxon>Bacillati</taxon>
        <taxon>Actinomycetota</taxon>
        <taxon>Actinomycetes</taxon>
        <taxon>Mycobacteriales</taxon>
        <taxon>Mycobacteriaceae</taxon>
        <taxon>Mycobacterium</taxon>
    </lineage>
</organism>
<name>A0A0Q2MB68_MYCGO</name>
<dbReference type="OrthoDB" id="3255669at2"/>
<dbReference type="Proteomes" id="UP000051677">
    <property type="component" value="Unassembled WGS sequence"/>
</dbReference>
<evidence type="ECO:0008006" key="3">
    <source>
        <dbReference type="Google" id="ProtNLM"/>
    </source>
</evidence>
<dbReference type="STRING" id="1778.A9W97_08625"/>
<protein>
    <recommendedName>
        <fullName evidence="3">SRPBCC family protein</fullName>
    </recommendedName>
</protein>